<evidence type="ECO:0000313" key="2">
    <source>
        <dbReference type="Proteomes" id="UP000176988"/>
    </source>
</evidence>
<dbReference type="AlphaFoldDB" id="A0A1F7WDD8"/>
<name>A0A1F7WDD8_9BACT</name>
<comment type="caution">
    <text evidence="1">The sequence shown here is derived from an EMBL/GenBank/DDBJ whole genome shotgun (WGS) entry which is preliminary data.</text>
</comment>
<dbReference type="Proteomes" id="UP000176988">
    <property type="component" value="Unassembled WGS sequence"/>
</dbReference>
<sequence length="61" mass="7414">MPKAQNRKSYFALFYKKENQKETNNKDEKKLHRLTRHNRLHKIDSNIFQGMSILLRPNFVP</sequence>
<proteinExistence type="predicted"/>
<dbReference type="EMBL" id="MGFG01000029">
    <property type="protein sequence ID" value="OGM00587.1"/>
    <property type="molecule type" value="Genomic_DNA"/>
</dbReference>
<organism evidence="1 2">
    <name type="scientific">Candidatus Uhrbacteria bacterium RIFOXYC2_FULL_47_19</name>
    <dbReference type="NCBI Taxonomy" id="1802424"/>
    <lineage>
        <taxon>Bacteria</taxon>
        <taxon>Candidatus Uhriibacteriota</taxon>
    </lineage>
</organism>
<accession>A0A1F7WDD8</accession>
<protein>
    <submittedName>
        <fullName evidence="1">Uncharacterized protein</fullName>
    </submittedName>
</protein>
<evidence type="ECO:0000313" key="1">
    <source>
        <dbReference type="EMBL" id="OGM00587.1"/>
    </source>
</evidence>
<reference evidence="1 2" key="1">
    <citation type="journal article" date="2016" name="Nat. Commun.">
        <title>Thousands of microbial genomes shed light on interconnected biogeochemical processes in an aquifer system.</title>
        <authorList>
            <person name="Anantharaman K."/>
            <person name="Brown C.T."/>
            <person name="Hug L.A."/>
            <person name="Sharon I."/>
            <person name="Castelle C.J."/>
            <person name="Probst A.J."/>
            <person name="Thomas B.C."/>
            <person name="Singh A."/>
            <person name="Wilkins M.J."/>
            <person name="Karaoz U."/>
            <person name="Brodie E.L."/>
            <person name="Williams K.H."/>
            <person name="Hubbard S.S."/>
            <person name="Banfield J.F."/>
        </authorList>
    </citation>
    <scope>NUCLEOTIDE SEQUENCE [LARGE SCALE GENOMIC DNA]</scope>
</reference>
<gene>
    <name evidence="1" type="ORF">A2480_04565</name>
</gene>